<evidence type="ECO:0000256" key="3">
    <source>
        <dbReference type="ARBA" id="ARBA00048505"/>
    </source>
</evidence>
<comment type="caution">
    <text evidence="5">The sequence shown here is derived from an EMBL/GenBank/DDBJ whole genome shotgun (WGS) entry which is preliminary data.</text>
</comment>
<dbReference type="InterPro" id="IPR001279">
    <property type="entry name" value="Metallo-B-lactamas"/>
</dbReference>
<sequence>MQVTVWGGAGEHGRSCYLVEHRQTRVLLDCGVKKEGAGEYPLLEERTVSELDAVFLSHAHEDHSMALPLLYKLGYEGIVWTTRATSRQLPSYFDAWRRYVAGQGRELPYEERHIREIRYGFLEEFALAGKWLVLSDKLSVCWGRSGHLPGSLWLLLDLEGSLVFFSGDYTSESALLAAEMPCLPDLTIRANGERSRRSGQQAGDGTPMQSAVDLSIVEAAYGIEEDSQERKLDQLKEVIGSALGREETVLLPVPTYGRGQELLLWALDTFPQTRIVVERELMDGLRQMLEWPEWLQEDAAERIVRCLSDERLLVVELETERAQALTDSVGVGTIVFANDGMMQSAKCRWYYEELRARGSYRIVLTGHLARGSLGQRLLSGEEPGVDGSRIHFVRYKVHQGMPDVKAMLDAVPAKRTVLVHAGQAATDALISRLSGQGYAGLHSMKPGEVLADQPG</sequence>
<dbReference type="EMBL" id="JBHTLU010000014">
    <property type="protein sequence ID" value="MFD1221015.1"/>
    <property type="molecule type" value="Genomic_DNA"/>
</dbReference>
<dbReference type="InterPro" id="IPR036866">
    <property type="entry name" value="RibonucZ/Hydroxyglut_hydro"/>
</dbReference>
<dbReference type="Gene3D" id="3.60.15.10">
    <property type="entry name" value="Ribonuclease Z/Hydroxyacylglutathione hydrolase-like"/>
    <property type="match status" value="1"/>
</dbReference>
<dbReference type="GO" id="GO:0016787">
    <property type="term" value="F:hydrolase activity"/>
    <property type="evidence" value="ECO:0007669"/>
    <property type="project" value="UniProtKB-KW"/>
</dbReference>
<dbReference type="SMART" id="SM00849">
    <property type="entry name" value="Lactamase_B"/>
    <property type="match status" value="1"/>
</dbReference>
<evidence type="ECO:0000256" key="1">
    <source>
        <dbReference type="ARBA" id="ARBA00034221"/>
    </source>
</evidence>
<comment type="catalytic activity">
    <reaction evidence="1">
        <text>3',5'-cyclic CMP + H2O = CMP + H(+)</text>
        <dbReference type="Rhea" id="RHEA:72675"/>
        <dbReference type="ChEBI" id="CHEBI:15377"/>
        <dbReference type="ChEBI" id="CHEBI:15378"/>
        <dbReference type="ChEBI" id="CHEBI:58003"/>
        <dbReference type="ChEBI" id="CHEBI:60377"/>
    </reaction>
    <physiologicalReaction direction="left-to-right" evidence="1">
        <dbReference type="Rhea" id="RHEA:72676"/>
    </physiologicalReaction>
</comment>
<dbReference type="PANTHER" id="PTHR11203">
    <property type="entry name" value="CLEAVAGE AND POLYADENYLATION SPECIFICITY FACTOR FAMILY MEMBER"/>
    <property type="match status" value="1"/>
</dbReference>
<keyword evidence="6" id="KW-1185">Reference proteome</keyword>
<feature type="domain" description="Metallo-beta-lactamase" evidence="4">
    <location>
        <begin position="13"/>
        <end position="204"/>
    </location>
</feature>
<dbReference type="Pfam" id="PF00753">
    <property type="entry name" value="Lactamase_B"/>
    <property type="match status" value="1"/>
</dbReference>
<organism evidence="5 6">
    <name type="scientific">Paenibacillus vulneris</name>
    <dbReference type="NCBI Taxonomy" id="1133364"/>
    <lineage>
        <taxon>Bacteria</taxon>
        <taxon>Bacillati</taxon>
        <taxon>Bacillota</taxon>
        <taxon>Bacilli</taxon>
        <taxon>Bacillales</taxon>
        <taxon>Paenibacillaceae</taxon>
        <taxon>Paenibacillus</taxon>
    </lineage>
</organism>
<dbReference type="RefSeq" id="WP_345592068.1">
    <property type="nucleotide sequence ID" value="NZ_BAABJG010000029.1"/>
</dbReference>
<comment type="function">
    <text evidence="2">Counteracts the endogenous Pycsar antiviral defense system. Phosphodiesterase that enables metal-dependent hydrolysis of host cyclic nucleotide Pycsar defense signals such as cCMP and cUMP.</text>
</comment>
<comment type="catalytic activity">
    <reaction evidence="3">
        <text>3',5'-cyclic UMP + H2O = UMP + H(+)</text>
        <dbReference type="Rhea" id="RHEA:70575"/>
        <dbReference type="ChEBI" id="CHEBI:15377"/>
        <dbReference type="ChEBI" id="CHEBI:15378"/>
        <dbReference type="ChEBI" id="CHEBI:57865"/>
        <dbReference type="ChEBI" id="CHEBI:184387"/>
    </reaction>
    <physiologicalReaction direction="left-to-right" evidence="3">
        <dbReference type="Rhea" id="RHEA:70576"/>
    </physiologicalReaction>
</comment>
<gene>
    <name evidence="5" type="ORF">ACFQ4B_12890</name>
</gene>
<protein>
    <submittedName>
        <fullName evidence="5">MBL fold metallo-hydrolase</fullName>
        <ecNumber evidence="5">3.-.-.-</ecNumber>
    </submittedName>
</protein>
<reference evidence="6" key="1">
    <citation type="journal article" date="2019" name="Int. J. Syst. Evol. Microbiol.">
        <title>The Global Catalogue of Microorganisms (GCM) 10K type strain sequencing project: providing services to taxonomists for standard genome sequencing and annotation.</title>
        <authorList>
            <consortium name="The Broad Institute Genomics Platform"/>
            <consortium name="The Broad Institute Genome Sequencing Center for Infectious Disease"/>
            <person name="Wu L."/>
            <person name="Ma J."/>
        </authorList>
    </citation>
    <scope>NUCLEOTIDE SEQUENCE [LARGE SCALE GENOMIC DNA]</scope>
    <source>
        <strain evidence="6">CCUG 53270</strain>
    </source>
</reference>
<dbReference type="SUPFAM" id="SSF56281">
    <property type="entry name" value="Metallo-hydrolase/oxidoreductase"/>
    <property type="match status" value="1"/>
</dbReference>
<evidence type="ECO:0000313" key="5">
    <source>
        <dbReference type="EMBL" id="MFD1221015.1"/>
    </source>
</evidence>
<evidence type="ECO:0000256" key="2">
    <source>
        <dbReference type="ARBA" id="ARBA00034301"/>
    </source>
</evidence>
<dbReference type="Proteomes" id="UP001597180">
    <property type="component" value="Unassembled WGS sequence"/>
</dbReference>
<proteinExistence type="predicted"/>
<evidence type="ECO:0000259" key="4">
    <source>
        <dbReference type="SMART" id="SM00849"/>
    </source>
</evidence>
<dbReference type="EC" id="3.-.-.-" evidence="5"/>
<keyword evidence="5" id="KW-0378">Hydrolase</keyword>
<dbReference type="InterPro" id="IPR050698">
    <property type="entry name" value="MBL"/>
</dbReference>
<name>A0ABW3UJZ3_9BACL</name>
<dbReference type="Gene3D" id="3.40.50.10890">
    <property type="match status" value="1"/>
</dbReference>
<accession>A0ABW3UJZ3</accession>
<dbReference type="PANTHER" id="PTHR11203:SF37">
    <property type="entry name" value="INTEGRATOR COMPLEX SUBUNIT 11"/>
    <property type="match status" value="1"/>
</dbReference>
<evidence type="ECO:0000313" key="6">
    <source>
        <dbReference type="Proteomes" id="UP001597180"/>
    </source>
</evidence>